<proteinExistence type="predicted"/>
<evidence type="ECO:0000256" key="1">
    <source>
        <dbReference type="SAM" id="Phobius"/>
    </source>
</evidence>
<feature type="transmembrane region" description="Helical" evidence="1">
    <location>
        <begin position="46"/>
        <end position="66"/>
    </location>
</feature>
<accession>A0A4V2SUK2</accession>
<evidence type="ECO:0000313" key="2">
    <source>
        <dbReference type="EMBL" id="TCP54916.1"/>
    </source>
</evidence>
<dbReference type="InterPro" id="IPR046549">
    <property type="entry name" value="DUF6703"/>
</dbReference>
<feature type="transmembrane region" description="Helical" evidence="1">
    <location>
        <begin position="73"/>
        <end position="90"/>
    </location>
</feature>
<keyword evidence="1" id="KW-0472">Membrane</keyword>
<dbReference type="AlphaFoldDB" id="A0A4V2SUK2"/>
<keyword evidence="1" id="KW-1133">Transmembrane helix</keyword>
<comment type="caution">
    <text evidence="2">The sequence shown here is derived from an EMBL/GenBank/DDBJ whole genome shotgun (WGS) entry which is preliminary data.</text>
</comment>
<dbReference type="EMBL" id="SLXQ01000002">
    <property type="protein sequence ID" value="TCP54916.1"/>
    <property type="molecule type" value="Genomic_DNA"/>
</dbReference>
<gene>
    <name evidence="2" type="ORF">EV191_102125</name>
</gene>
<evidence type="ECO:0000313" key="3">
    <source>
        <dbReference type="Proteomes" id="UP000294911"/>
    </source>
</evidence>
<keyword evidence="3" id="KW-1185">Reference proteome</keyword>
<dbReference type="Proteomes" id="UP000294911">
    <property type="component" value="Unassembled WGS sequence"/>
</dbReference>
<dbReference type="RefSeq" id="WP_132876319.1">
    <property type="nucleotide sequence ID" value="NZ_SLXQ01000002.1"/>
</dbReference>
<organism evidence="2 3">
    <name type="scientific">Tamaricihabitans halophyticus</name>
    <dbReference type="NCBI Taxonomy" id="1262583"/>
    <lineage>
        <taxon>Bacteria</taxon>
        <taxon>Bacillati</taxon>
        <taxon>Actinomycetota</taxon>
        <taxon>Actinomycetes</taxon>
        <taxon>Pseudonocardiales</taxon>
        <taxon>Pseudonocardiaceae</taxon>
        <taxon>Tamaricihabitans</taxon>
    </lineage>
</organism>
<reference evidence="2 3" key="1">
    <citation type="submission" date="2019-03" db="EMBL/GenBank/DDBJ databases">
        <title>Genomic Encyclopedia of Type Strains, Phase IV (KMG-IV): sequencing the most valuable type-strain genomes for metagenomic binning, comparative biology and taxonomic classification.</title>
        <authorList>
            <person name="Goeker M."/>
        </authorList>
    </citation>
    <scope>NUCLEOTIDE SEQUENCE [LARGE SCALE GENOMIC DNA]</scope>
    <source>
        <strain evidence="2 3">DSM 45765</strain>
    </source>
</reference>
<keyword evidence="1" id="KW-0812">Transmembrane</keyword>
<protein>
    <submittedName>
        <fullName evidence="2">Uncharacterized protein</fullName>
    </submittedName>
</protein>
<feature type="transmembrane region" description="Helical" evidence="1">
    <location>
        <begin position="21"/>
        <end position="40"/>
    </location>
</feature>
<dbReference type="Pfam" id="PF20444">
    <property type="entry name" value="DUF6703"/>
    <property type="match status" value="1"/>
</dbReference>
<sequence>MRTPRPTRAPLLAGNGPLSKVPAPLVFLVVLAVFITGVLVSGMVGALLLGALAAGLLVLLSATWRVLGTADRLVRLLVVGILAGIAIAQLS</sequence>
<name>A0A4V2SUK2_9PSEU</name>